<keyword evidence="6" id="KW-0804">Transcription</keyword>
<dbReference type="Gene3D" id="1.10.10.10">
    <property type="entry name" value="Winged helix-like DNA-binding domain superfamily/Winged helix DNA-binding domain"/>
    <property type="match status" value="1"/>
</dbReference>
<accession>X4ZCD2</accession>
<dbReference type="PROSITE" id="PS50949">
    <property type="entry name" value="HTH_GNTR"/>
    <property type="match status" value="1"/>
</dbReference>
<name>X4ZCD2_9BACL</name>
<dbReference type="PANTHER" id="PTHR46577:SF1">
    <property type="entry name" value="HTH-TYPE TRANSCRIPTIONAL REGULATORY PROTEIN GABR"/>
    <property type="match status" value="1"/>
</dbReference>
<keyword evidence="2" id="KW-0032">Aminotransferase</keyword>
<keyword evidence="4" id="KW-0805">Transcription regulation</keyword>
<keyword evidence="2" id="KW-0808">Transferase</keyword>
<dbReference type="SUPFAM" id="SSF46785">
    <property type="entry name" value="Winged helix' DNA-binding domain"/>
    <property type="match status" value="1"/>
</dbReference>
<evidence type="ECO:0000313" key="8">
    <source>
        <dbReference type="EMBL" id="AHV95177.1"/>
    </source>
</evidence>
<evidence type="ECO:0000256" key="2">
    <source>
        <dbReference type="ARBA" id="ARBA00022576"/>
    </source>
</evidence>
<evidence type="ECO:0000256" key="5">
    <source>
        <dbReference type="ARBA" id="ARBA00023125"/>
    </source>
</evidence>
<feature type="domain" description="HTH gntR-type" evidence="7">
    <location>
        <begin position="13"/>
        <end position="81"/>
    </location>
</feature>
<evidence type="ECO:0000256" key="1">
    <source>
        <dbReference type="ARBA" id="ARBA00001933"/>
    </source>
</evidence>
<dbReference type="InterPro" id="IPR000524">
    <property type="entry name" value="Tscrpt_reg_HTH_GntR"/>
</dbReference>
<dbReference type="GO" id="GO:0003677">
    <property type="term" value="F:DNA binding"/>
    <property type="evidence" value="ECO:0007669"/>
    <property type="project" value="UniProtKB-KW"/>
</dbReference>
<keyword evidence="5" id="KW-0238">DNA-binding</keyword>
<dbReference type="InterPro" id="IPR036390">
    <property type="entry name" value="WH_DNA-bd_sf"/>
</dbReference>
<gene>
    <name evidence="8" type="ORF">PSAB_01195</name>
</gene>
<proteinExistence type="predicted"/>
<dbReference type="RefSeq" id="WP_338045061.1">
    <property type="nucleotide sequence ID" value="NZ_CP004078.1"/>
</dbReference>
<dbReference type="InterPro" id="IPR051446">
    <property type="entry name" value="HTH_trans_reg/aminotransferase"/>
</dbReference>
<dbReference type="CDD" id="cd07377">
    <property type="entry name" value="WHTH_GntR"/>
    <property type="match status" value="1"/>
</dbReference>
<evidence type="ECO:0000259" key="7">
    <source>
        <dbReference type="PROSITE" id="PS50949"/>
    </source>
</evidence>
<dbReference type="GO" id="GO:0003700">
    <property type="term" value="F:DNA-binding transcription factor activity"/>
    <property type="evidence" value="ECO:0007669"/>
    <property type="project" value="InterPro"/>
</dbReference>
<keyword evidence="9" id="KW-1185">Reference proteome</keyword>
<dbReference type="PANTHER" id="PTHR46577">
    <property type="entry name" value="HTH-TYPE TRANSCRIPTIONAL REGULATORY PROTEIN GABR"/>
    <property type="match status" value="1"/>
</dbReference>
<evidence type="ECO:0000313" key="9">
    <source>
        <dbReference type="Proteomes" id="UP000019772"/>
    </source>
</evidence>
<reference evidence="8 9" key="1">
    <citation type="journal article" date="2014" name="PLoS Genet.">
        <title>Comparative Genomic Analysis of N2-Fixing and Non-N2-Fixing Paenibacillus spp.: Organization, Evolution and Expression of the Nitrogen Fixation Genes.</title>
        <authorList>
            <person name="Xie J.B."/>
            <person name="Du Z."/>
            <person name="Bai L."/>
            <person name="Tian C."/>
            <person name="Zhang Y."/>
            <person name="Xie J.Y."/>
            <person name="Wang T."/>
            <person name="Liu X."/>
            <person name="Chen X."/>
            <person name="Cheng Q."/>
            <person name="Chen S."/>
            <person name="Li J."/>
        </authorList>
    </citation>
    <scope>NUCLEOTIDE SEQUENCE [LARGE SCALE GENOMIC DNA]</scope>
    <source>
        <strain evidence="8 9">T27</strain>
    </source>
</reference>
<keyword evidence="3" id="KW-0663">Pyridoxal phosphate</keyword>
<dbReference type="GO" id="GO:0008483">
    <property type="term" value="F:transaminase activity"/>
    <property type="evidence" value="ECO:0007669"/>
    <property type="project" value="UniProtKB-KW"/>
</dbReference>
<dbReference type="KEGG" id="psab:PSAB_01195"/>
<dbReference type="eggNOG" id="COG1167">
    <property type="taxonomic scope" value="Bacteria"/>
</dbReference>
<dbReference type="Proteomes" id="UP000019772">
    <property type="component" value="Chromosome"/>
</dbReference>
<dbReference type="Pfam" id="PF00392">
    <property type="entry name" value="GntR"/>
    <property type="match status" value="1"/>
</dbReference>
<dbReference type="STRING" id="1268072.PSAB_01195"/>
<dbReference type="HOGENOM" id="CLU_2570624_0_0_9"/>
<evidence type="ECO:0000256" key="4">
    <source>
        <dbReference type="ARBA" id="ARBA00023015"/>
    </source>
</evidence>
<dbReference type="PATRIC" id="fig|1268072.3.peg.252"/>
<evidence type="ECO:0000256" key="6">
    <source>
        <dbReference type="ARBA" id="ARBA00023163"/>
    </source>
</evidence>
<organism evidence="8 9">
    <name type="scientific">Paenibacillus sabinae T27</name>
    <dbReference type="NCBI Taxonomy" id="1268072"/>
    <lineage>
        <taxon>Bacteria</taxon>
        <taxon>Bacillati</taxon>
        <taxon>Bacillota</taxon>
        <taxon>Bacilli</taxon>
        <taxon>Bacillales</taxon>
        <taxon>Paenibacillaceae</taxon>
        <taxon>Paenibacillus</taxon>
    </lineage>
</organism>
<dbReference type="AlphaFoldDB" id="X4ZCD2"/>
<dbReference type="EMBL" id="CP004078">
    <property type="protein sequence ID" value="AHV95177.1"/>
    <property type="molecule type" value="Genomic_DNA"/>
</dbReference>
<protein>
    <submittedName>
        <fullName evidence="8">Transcriptional regulator</fullName>
    </submittedName>
</protein>
<dbReference type="InterPro" id="IPR036388">
    <property type="entry name" value="WH-like_DNA-bd_sf"/>
</dbReference>
<evidence type="ECO:0000256" key="3">
    <source>
        <dbReference type="ARBA" id="ARBA00022898"/>
    </source>
</evidence>
<comment type="cofactor">
    <cofactor evidence="1">
        <name>pyridoxal 5'-phosphate</name>
        <dbReference type="ChEBI" id="CHEBI:597326"/>
    </cofactor>
</comment>
<sequence>MLIFPSLNESGRNPLYIQLYEFLKREIMNGRLPYGVRLPSIRSAASQLHISATPVETAYQQLLAEGFNQQAEERLLFASYT</sequence>